<evidence type="ECO:0000259" key="2">
    <source>
        <dbReference type="Pfam" id="PF01557"/>
    </source>
</evidence>
<feature type="domain" description="Fumarylacetoacetase-like C-terminal" evidence="2">
    <location>
        <begin position="17"/>
        <end position="216"/>
    </location>
</feature>
<dbReference type="AlphaFoldDB" id="A0A1K2HPK0"/>
<dbReference type="GO" id="GO:0018773">
    <property type="term" value="F:acetylpyruvate hydrolase activity"/>
    <property type="evidence" value="ECO:0007669"/>
    <property type="project" value="TreeGrafter"/>
</dbReference>
<dbReference type="OrthoDB" id="9805307at2"/>
<sequence length="217" mass="23447">MPVIRFTDQRELPVANIFCIGRNYAAHAAELGNQVEPEPVVFLKPTSALLYEGTPIPLPPHAQEVHYEGELVLVVGQGGKHIPRATALQHIAGYGLGLDLTARDLQSRAKEKGLPWSVAKGFDGSACVSAFLPAAALPEPGEVQFWLDLNGQRRQNGDARLMIYELPFIIEYLSSRFSLQAGDLIYTGTPAGVGALQSGDVLEMGLADLLRARFTVA</sequence>
<keyword evidence="4" id="KW-1185">Reference proteome</keyword>
<proteinExistence type="predicted"/>
<keyword evidence="1" id="KW-0479">Metal-binding</keyword>
<dbReference type="InterPro" id="IPR011234">
    <property type="entry name" value="Fumarylacetoacetase-like_C"/>
</dbReference>
<dbReference type="GO" id="GO:0046872">
    <property type="term" value="F:metal ion binding"/>
    <property type="evidence" value="ECO:0007669"/>
    <property type="project" value="UniProtKB-KW"/>
</dbReference>
<accession>A0A1K2HPK0</accession>
<dbReference type="RefSeq" id="WP_072429334.1">
    <property type="nucleotide sequence ID" value="NZ_FPKR01000011.1"/>
</dbReference>
<dbReference type="PANTHER" id="PTHR11820:SF7">
    <property type="entry name" value="ACYLPYRUVASE FAHD1, MITOCHONDRIAL"/>
    <property type="match status" value="1"/>
</dbReference>
<dbReference type="InterPro" id="IPR036663">
    <property type="entry name" value="Fumarylacetoacetase_C_sf"/>
</dbReference>
<evidence type="ECO:0000256" key="1">
    <source>
        <dbReference type="ARBA" id="ARBA00022723"/>
    </source>
</evidence>
<gene>
    <name evidence="3" type="ORF">SAMN02745887_02840</name>
</gene>
<dbReference type="SUPFAM" id="SSF56529">
    <property type="entry name" value="FAH"/>
    <property type="match status" value="1"/>
</dbReference>
<dbReference type="Gene3D" id="3.90.850.10">
    <property type="entry name" value="Fumarylacetoacetase-like, C-terminal domain"/>
    <property type="match status" value="1"/>
</dbReference>
<reference evidence="3 4" key="1">
    <citation type="submission" date="2016-11" db="EMBL/GenBank/DDBJ databases">
        <authorList>
            <person name="Jaros S."/>
            <person name="Januszkiewicz K."/>
            <person name="Wedrychowicz H."/>
        </authorList>
    </citation>
    <scope>NUCLEOTIDE SEQUENCE [LARGE SCALE GENOMIC DNA]</scope>
    <source>
        <strain evidence="3 4">DSM 18899</strain>
    </source>
</reference>
<protein>
    <submittedName>
        <fullName evidence="3">2-keto-4-pentenoate hydratase/2-oxohepta-3-ene-1,7-dioic acid hydratase (Catechol pathway)</fullName>
    </submittedName>
</protein>
<dbReference type="Pfam" id="PF01557">
    <property type="entry name" value="FAA_hydrolase"/>
    <property type="match status" value="1"/>
</dbReference>
<organism evidence="3 4">
    <name type="scientific">Chitinimonas taiwanensis DSM 18899</name>
    <dbReference type="NCBI Taxonomy" id="1121279"/>
    <lineage>
        <taxon>Bacteria</taxon>
        <taxon>Pseudomonadati</taxon>
        <taxon>Pseudomonadota</taxon>
        <taxon>Betaproteobacteria</taxon>
        <taxon>Neisseriales</taxon>
        <taxon>Chitinibacteraceae</taxon>
        <taxon>Chitinimonas</taxon>
    </lineage>
</organism>
<dbReference type="PANTHER" id="PTHR11820">
    <property type="entry name" value="ACYLPYRUVASE"/>
    <property type="match status" value="1"/>
</dbReference>
<dbReference type="STRING" id="1121279.SAMN02745887_02840"/>
<dbReference type="Proteomes" id="UP000186513">
    <property type="component" value="Unassembled WGS sequence"/>
</dbReference>
<evidence type="ECO:0000313" key="4">
    <source>
        <dbReference type="Proteomes" id="UP000186513"/>
    </source>
</evidence>
<evidence type="ECO:0000313" key="3">
    <source>
        <dbReference type="EMBL" id="SFZ78186.1"/>
    </source>
</evidence>
<name>A0A1K2HPK0_9NEIS</name>
<dbReference type="EMBL" id="FPKR01000011">
    <property type="protein sequence ID" value="SFZ78186.1"/>
    <property type="molecule type" value="Genomic_DNA"/>
</dbReference>